<evidence type="ECO:0000313" key="4">
    <source>
        <dbReference type="EMBL" id="ADC48066.1"/>
    </source>
</evidence>
<dbReference type="Pfam" id="PF08797">
    <property type="entry name" value="HIRAN"/>
    <property type="match status" value="1"/>
</dbReference>
<reference evidence="4 5" key="1">
    <citation type="journal article" date="2010" name="PLoS ONE">
        <title>The genome sequence of the rumen methanogen Methanobrevibacter ruminantium reveals new possibilities for controlling ruminant methane emissions.</title>
        <authorList>
            <person name="Leahy S.C."/>
            <person name="Kelly W.J."/>
            <person name="Altermann E."/>
            <person name="Ronimus R.S."/>
            <person name="Yeoman C.J."/>
            <person name="Pacheco D.M."/>
            <person name="Li D."/>
            <person name="Kong Z."/>
            <person name="McTavish S."/>
            <person name="Sang C."/>
            <person name="Lambie S.C."/>
            <person name="Janssen P.H."/>
            <person name="Dey D."/>
            <person name="Attwood G.T."/>
        </authorList>
    </citation>
    <scope>NUCLEOTIDE SEQUENCE [LARGE SCALE GENOMIC DNA]</scope>
    <source>
        <strain evidence="5">ATCC 35063 / DSM 1093 / JCM 13430 / OCM 146 / M1</strain>
    </source>
</reference>
<dbReference type="OrthoDB" id="77903at2157"/>
<dbReference type="STRING" id="634498.mru_2216"/>
<dbReference type="GO" id="GO:0003676">
    <property type="term" value="F:nucleic acid binding"/>
    <property type="evidence" value="ECO:0007669"/>
    <property type="project" value="InterPro"/>
</dbReference>
<dbReference type="Proteomes" id="UP000008680">
    <property type="component" value="Chromosome"/>
</dbReference>
<gene>
    <name evidence="4" type="ordered locus">mru_2216</name>
</gene>
<dbReference type="eggNOG" id="arCOG12654">
    <property type="taxonomic scope" value="Archaea"/>
</dbReference>
<dbReference type="HOGENOM" id="CLU_142170_1_0_2"/>
<name>D3E1I1_METRM</name>
<feature type="domain" description="HIRAN" evidence="3">
    <location>
        <begin position="17"/>
        <end position="68"/>
    </location>
</feature>
<evidence type="ECO:0000313" key="5">
    <source>
        <dbReference type="Proteomes" id="UP000008680"/>
    </source>
</evidence>
<protein>
    <recommendedName>
        <fullName evidence="3">HIRAN domain-containing protein</fullName>
    </recommendedName>
</protein>
<evidence type="ECO:0000256" key="1">
    <source>
        <dbReference type="ARBA" id="ARBA00022723"/>
    </source>
</evidence>
<keyword evidence="1" id="KW-0479">Metal-binding</keyword>
<keyword evidence="2" id="KW-0378">Hydrolase</keyword>
<evidence type="ECO:0000259" key="3">
    <source>
        <dbReference type="Pfam" id="PF08797"/>
    </source>
</evidence>
<dbReference type="GeneID" id="8771897"/>
<accession>D3E1I1</accession>
<dbReference type="GO" id="GO:0008270">
    <property type="term" value="F:zinc ion binding"/>
    <property type="evidence" value="ECO:0007669"/>
    <property type="project" value="InterPro"/>
</dbReference>
<keyword evidence="5" id="KW-1185">Reference proteome</keyword>
<dbReference type="Gene3D" id="3.30.70.2330">
    <property type="match status" value="1"/>
</dbReference>
<evidence type="ECO:0000256" key="2">
    <source>
        <dbReference type="ARBA" id="ARBA00022801"/>
    </source>
</evidence>
<dbReference type="RefSeq" id="WP_012957014.1">
    <property type="nucleotide sequence ID" value="NC_013790.1"/>
</dbReference>
<proteinExistence type="predicted"/>
<dbReference type="InterPro" id="IPR014905">
    <property type="entry name" value="HIRAN"/>
</dbReference>
<dbReference type="EMBL" id="CP001719">
    <property type="protein sequence ID" value="ADC48066.1"/>
    <property type="molecule type" value="Genomic_DNA"/>
</dbReference>
<dbReference type="AlphaFoldDB" id="D3E1I1"/>
<organism evidence="4 5">
    <name type="scientific">Methanobrevibacter ruminantium (strain ATCC 35063 / DSM 1093 / JCM 13430 / OCM 146 / M1)</name>
    <name type="common">Methanobacterium ruminantium</name>
    <dbReference type="NCBI Taxonomy" id="634498"/>
    <lineage>
        <taxon>Archaea</taxon>
        <taxon>Methanobacteriati</taxon>
        <taxon>Methanobacteriota</taxon>
        <taxon>Methanomada group</taxon>
        <taxon>Methanobacteria</taxon>
        <taxon>Methanobacteriales</taxon>
        <taxon>Methanobacteriaceae</taxon>
        <taxon>Methanobrevibacter</taxon>
    </lineage>
</organism>
<dbReference type="PATRIC" id="fig|634498.28.peg.2215"/>
<dbReference type="KEGG" id="mru:mru_2216"/>
<sequence>MVKNEKFITVICFNKFHGKKIFKIGSILKLVKEPDNAYDAEAIRIEMRYAGKVGYLANSVKTVVRGTMSAGRVYDKINDEAAYAQVKFISNENVIARILEEEEIKDLKRDPESDLNFI</sequence>
<dbReference type="GO" id="GO:0016818">
    <property type="term" value="F:hydrolase activity, acting on acid anhydrides, in phosphorus-containing anhydrides"/>
    <property type="evidence" value="ECO:0007669"/>
    <property type="project" value="InterPro"/>
</dbReference>